<keyword evidence="4" id="KW-0670">Pyruvate</keyword>
<feature type="domain" description="D-isomer specific 2-hydroxyacid dehydrogenase NAD-binding" evidence="3">
    <location>
        <begin position="106"/>
        <end position="279"/>
    </location>
</feature>
<dbReference type="SUPFAM" id="SSF51735">
    <property type="entry name" value="NAD(P)-binding Rossmann-fold domains"/>
    <property type="match status" value="1"/>
</dbReference>
<reference evidence="4 5" key="1">
    <citation type="submission" date="2020-04" db="EMBL/GenBank/DDBJ databases">
        <authorList>
            <person name="De Canck E."/>
        </authorList>
    </citation>
    <scope>NUCLEOTIDE SEQUENCE [LARGE SCALE GENOMIC DNA]</scope>
    <source>
        <strain evidence="4 5">LMG 22037</strain>
    </source>
</reference>
<dbReference type="EMBL" id="CADIKB010000047">
    <property type="protein sequence ID" value="CAB3733698.1"/>
    <property type="molecule type" value="Genomic_DNA"/>
</dbReference>
<dbReference type="GO" id="GO:0030267">
    <property type="term" value="F:glyoxylate reductase (NADPH) activity"/>
    <property type="evidence" value="ECO:0007669"/>
    <property type="project" value="UniProtKB-EC"/>
</dbReference>
<protein>
    <submittedName>
        <fullName evidence="4">Glyoxylate/hydroxypyruvate reductase A</fullName>
        <ecNumber evidence="4">1.1.1.79</ecNumber>
    </submittedName>
</protein>
<dbReference type="Proteomes" id="UP000494249">
    <property type="component" value="Unassembled WGS sequence"/>
</dbReference>
<dbReference type="AlphaFoldDB" id="A0A6J5CFK3"/>
<accession>A0A6J5CFK3</accession>
<dbReference type="InterPro" id="IPR029753">
    <property type="entry name" value="D-isomer_DH_CS"/>
</dbReference>
<dbReference type="EC" id="1.1.1.79" evidence="4"/>
<gene>
    <name evidence="4" type="primary">ghrA_3</name>
    <name evidence="4" type="ORF">LMG22037_05818</name>
</gene>
<dbReference type="InterPro" id="IPR036291">
    <property type="entry name" value="NAD(P)-bd_dom_sf"/>
</dbReference>
<name>A0A6J5CFK3_9BURK</name>
<sequence>MREILLVKTDGSAGLSVWQMAFKDLLPDIDVYDWADKSVDRDRVVYALVWQPEPGQLCRYPRLRLILSDAAGVGHILADPQLPVNIPIARMVTHETAERMADFVSMAALGLVRQLPELIEAQGSRQWASELTGKVSSRVSAGVMGLGHLGAHVALRLGAIGFRASGWARSHKTLAGVTTYAGKEELPSFLAKTDILINLLPETRETAGIIGVQALSQLPPGACVINVGRGTHLDLDALVEKIDSGHLSGAVLDVLENEPLASDHMLWRHPRVLVTPHVASFLPVRARAGQAARTIQAFRRGDVLPYAFDRAAGY</sequence>
<proteinExistence type="predicted"/>
<dbReference type="InterPro" id="IPR006140">
    <property type="entry name" value="D-isomer_DH_NAD-bd"/>
</dbReference>
<keyword evidence="2" id="KW-0520">NAD</keyword>
<dbReference type="GO" id="GO:0051287">
    <property type="term" value="F:NAD binding"/>
    <property type="evidence" value="ECO:0007669"/>
    <property type="project" value="InterPro"/>
</dbReference>
<dbReference type="Gene3D" id="3.40.50.720">
    <property type="entry name" value="NAD(P)-binding Rossmann-like Domain"/>
    <property type="match status" value="2"/>
</dbReference>
<evidence type="ECO:0000259" key="3">
    <source>
        <dbReference type="Pfam" id="PF02826"/>
    </source>
</evidence>
<evidence type="ECO:0000256" key="2">
    <source>
        <dbReference type="ARBA" id="ARBA00023027"/>
    </source>
</evidence>
<evidence type="ECO:0000256" key="1">
    <source>
        <dbReference type="ARBA" id="ARBA00023002"/>
    </source>
</evidence>
<dbReference type="PANTHER" id="PTHR43333:SF1">
    <property type="entry name" value="D-ISOMER SPECIFIC 2-HYDROXYACID DEHYDROGENASE NAD-BINDING DOMAIN-CONTAINING PROTEIN"/>
    <property type="match status" value="1"/>
</dbReference>
<dbReference type="PROSITE" id="PS00671">
    <property type="entry name" value="D_2_HYDROXYACID_DH_3"/>
    <property type="match status" value="1"/>
</dbReference>
<dbReference type="PANTHER" id="PTHR43333">
    <property type="entry name" value="2-HACID_DH_C DOMAIN-CONTAINING PROTEIN"/>
    <property type="match status" value="1"/>
</dbReference>
<dbReference type="Pfam" id="PF02826">
    <property type="entry name" value="2-Hacid_dh_C"/>
    <property type="match status" value="1"/>
</dbReference>
<dbReference type="CDD" id="cd12164">
    <property type="entry name" value="GDH_like_2"/>
    <property type="match status" value="1"/>
</dbReference>
<organism evidence="4 5">
    <name type="scientific">Paraburkholderia phenoliruptrix</name>
    <dbReference type="NCBI Taxonomy" id="252970"/>
    <lineage>
        <taxon>Bacteria</taxon>
        <taxon>Pseudomonadati</taxon>
        <taxon>Pseudomonadota</taxon>
        <taxon>Betaproteobacteria</taxon>
        <taxon>Burkholderiales</taxon>
        <taxon>Burkholderiaceae</taxon>
        <taxon>Paraburkholderia</taxon>
    </lineage>
</organism>
<keyword evidence="1 4" id="KW-0560">Oxidoreductase</keyword>
<dbReference type="RefSeq" id="WP_035483090.1">
    <property type="nucleotide sequence ID" value="NZ_CADFGL010000045.1"/>
</dbReference>
<evidence type="ECO:0000313" key="5">
    <source>
        <dbReference type="Proteomes" id="UP000494249"/>
    </source>
</evidence>
<evidence type="ECO:0000313" key="4">
    <source>
        <dbReference type="EMBL" id="CAB3733698.1"/>
    </source>
</evidence>